<dbReference type="PANTHER" id="PTHR31689">
    <property type="entry name" value="DIAMINOPIMELATE EPIMERASE, CHLOROPLASTIC"/>
    <property type="match status" value="1"/>
</dbReference>
<dbReference type="EMBL" id="UINC01003540">
    <property type="protein sequence ID" value="SVA07226.1"/>
    <property type="molecule type" value="Genomic_DNA"/>
</dbReference>
<dbReference type="AlphaFoldDB" id="A0A381STC2"/>
<dbReference type="GO" id="GO:0009089">
    <property type="term" value="P:lysine biosynthetic process via diaminopimelate"/>
    <property type="evidence" value="ECO:0007669"/>
    <property type="project" value="InterPro"/>
</dbReference>
<dbReference type="SUPFAM" id="SSF54506">
    <property type="entry name" value="Diaminopimelate epimerase-like"/>
    <property type="match status" value="2"/>
</dbReference>
<sequence>VTVHLTRHHGLGNVFLVALVDEVPEDAPERARQVCDPVTGIGADGLIIGTPAALASEASPTFALFNRDGSQAEMSGNGLRCFGQAVARANGVTDLEFVVATDTGPRRVSVLGGPTDPEVSATVDLGPAFPGPELEGPPIDLGGPDHGRLATVDVGNPHLVVEVVDPEAVDLAVVGPALEARFTPEGCNVHLVAVVDRSSLLLRPWERGVGLTEACGTGACAAAYAAHSWGLVDPVVEVIMPGGRATVSVGDTLRLTGPATFIDEHEVDGG</sequence>
<dbReference type="NCBIfam" id="TIGR00652">
    <property type="entry name" value="DapF"/>
    <property type="match status" value="1"/>
</dbReference>
<proteinExistence type="inferred from homology"/>
<dbReference type="PANTHER" id="PTHR31689:SF0">
    <property type="entry name" value="DIAMINOPIMELATE EPIMERASE"/>
    <property type="match status" value="1"/>
</dbReference>
<dbReference type="Pfam" id="PF01678">
    <property type="entry name" value="DAP_epimerase"/>
    <property type="match status" value="2"/>
</dbReference>
<feature type="non-terminal residue" evidence="3">
    <location>
        <position position="1"/>
    </location>
</feature>
<keyword evidence="2" id="KW-0413">Isomerase</keyword>
<evidence type="ECO:0000256" key="1">
    <source>
        <dbReference type="ARBA" id="ARBA00010219"/>
    </source>
</evidence>
<gene>
    <name evidence="3" type="ORF">METZ01_LOCUS60080</name>
</gene>
<evidence type="ECO:0000256" key="2">
    <source>
        <dbReference type="ARBA" id="ARBA00023235"/>
    </source>
</evidence>
<dbReference type="HAMAP" id="MF_00197">
    <property type="entry name" value="DAP_epimerase"/>
    <property type="match status" value="1"/>
</dbReference>
<evidence type="ECO:0000313" key="3">
    <source>
        <dbReference type="EMBL" id="SVA07226.1"/>
    </source>
</evidence>
<accession>A0A381STC2</accession>
<dbReference type="GO" id="GO:0008837">
    <property type="term" value="F:diaminopimelate epimerase activity"/>
    <property type="evidence" value="ECO:0007669"/>
    <property type="project" value="InterPro"/>
</dbReference>
<dbReference type="GO" id="GO:0005829">
    <property type="term" value="C:cytosol"/>
    <property type="evidence" value="ECO:0007669"/>
    <property type="project" value="TreeGrafter"/>
</dbReference>
<name>A0A381STC2_9ZZZZ</name>
<organism evidence="3">
    <name type="scientific">marine metagenome</name>
    <dbReference type="NCBI Taxonomy" id="408172"/>
    <lineage>
        <taxon>unclassified sequences</taxon>
        <taxon>metagenomes</taxon>
        <taxon>ecological metagenomes</taxon>
    </lineage>
</organism>
<protein>
    <recommendedName>
        <fullName evidence="4">Diaminopimelate epimerase</fullName>
    </recommendedName>
</protein>
<reference evidence="3" key="1">
    <citation type="submission" date="2018-05" db="EMBL/GenBank/DDBJ databases">
        <authorList>
            <person name="Lanie J.A."/>
            <person name="Ng W.-L."/>
            <person name="Kazmierczak K.M."/>
            <person name="Andrzejewski T.M."/>
            <person name="Davidsen T.M."/>
            <person name="Wayne K.J."/>
            <person name="Tettelin H."/>
            <person name="Glass J.I."/>
            <person name="Rusch D."/>
            <person name="Podicherti R."/>
            <person name="Tsui H.-C.T."/>
            <person name="Winkler M.E."/>
        </authorList>
    </citation>
    <scope>NUCLEOTIDE SEQUENCE</scope>
</reference>
<evidence type="ECO:0008006" key="4">
    <source>
        <dbReference type="Google" id="ProtNLM"/>
    </source>
</evidence>
<comment type="similarity">
    <text evidence="1">Belongs to the diaminopimelate epimerase family.</text>
</comment>
<dbReference type="InterPro" id="IPR001653">
    <property type="entry name" value="DAP_epimerase_DapF"/>
</dbReference>
<dbReference type="Gene3D" id="3.10.310.10">
    <property type="entry name" value="Diaminopimelate Epimerase, Chain A, domain 1"/>
    <property type="match status" value="2"/>
</dbReference>